<dbReference type="Pfam" id="PF05577">
    <property type="entry name" value="Peptidase_S28"/>
    <property type="match status" value="1"/>
</dbReference>
<feature type="signal peptide" evidence="6">
    <location>
        <begin position="1"/>
        <end position="24"/>
    </location>
</feature>
<dbReference type="SUPFAM" id="SSF53474">
    <property type="entry name" value="alpha/beta-Hydrolases"/>
    <property type="match status" value="1"/>
</dbReference>
<dbReference type="InterPro" id="IPR029058">
    <property type="entry name" value="AB_hydrolase_fold"/>
</dbReference>
<protein>
    <recommendedName>
        <fullName evidence="9">Peptidase S28</fullName>
    </recommendedName>
</protein>
<dbReference type="Proteomes" id="UP000308730">
    <property type="component" value="Unassembled WGS sequence"/>
</dbReference>
<dbReference type="Gene3D" id="3.40.50.1820">
    <property type="entry name" value="alpha/beta hydrolase"/>
    <property type="match status" value="1"/>
</dbReference>
<dbReference type="PANTHER" id="PTHR11010">
    <property type="entry name" value="PROTEASE S28 PRO-X CARBOXYPEPTIDASE-RELATED"/>
    <property type="match status" value="1"/>
</dbReference>
<evidence type="ECO:0000256" key="1">
    <source>
        <dbReference type="ARBA" id="ARBA00011079"/>
    </source>
</evidence>
<reference evidence="7 8" key="1">
    <citation type="submission" date="2019-02" db="EMBL/GenBank/DDBJ databases">
        <title>Genome sequencing of the rare red list fungi Antrodiella citrinella (Flaviporus citrinellus).</title>
        <authorList>
            <person name="Buettner E."/>
            <person name="Kellner H."/>
        </authorList>
    </citation>
    <scope>NUCLEOTIDE SEQUENCE [LARGE SCALE GENOMIC DNA]</scope>
    <source>
        <strain evidence="7 8">DSM 108506</strain>
    </source>
</reference>
<dbReference type="EMBL" id="SGPM01000257">
    <property type="protein sequence ID" value="THH27368.1"/>
    <property type="molecule type" value="Genomic_DNA"/>
</dbReference>
<evidence type="ECO:0000256" key="6">
    <source>
        <dbReference type="SAM" id="SignalP"/>
    </source>
</evidence>
<evidence type="ECO:0000313" key="8">
    <source>
        <dbReference type="Proteomes" id="UP000308730"/>
    </source>
</evidence>
<comment type="similarity">
    <text evidence="1">Belongs to the peptidase S28 family.</text>
</comment>
<evidence type="ECO:0000256" key="3">
    <source>
        <dbReference type="ARBA" id="ARBA00022729"/>
    </source>
</evidence>
<feature type="chain" id="PRO_5020720572" description="Peptidase S28" evidence="6">
    <location>
        <begin position="25"/>
        <end position="414"/>
    </location>
</feature>
<dbReference type="PANTHER" id="PTHR11010:SF117">
    <property type="entry name" value="SERINE PROTEASE 16"/>
    <property type="match status" value="1"/>
</dbReference>
<sequence>MGYTLAATIVATIALASNLQLTDAVAPHLTAQSIKLQRLLAPEPSAVETLASEAASPFPQFNFTQPLDHFTDTGHTFEQRYWLSTRHFNPNSTGVVPVFVLDGGETSGTDRLPYLDTGIVDILTEATGGIGIVLEHRYYGASVPVQNFTTDSLRWLNNDQAAADSANFLANVKFPGIDRDLTAPNTPWIYYGGSYAGARSAHMRVLYPDLVYGAIASSGVTFATITDWQYYDIIRQFGPPACVQQLETTVNEVDALLAKGGSARQAIRETFGLGNLTHDQDFEPLGAWQNRNWDPAVNDNTFFDFCDALGTPNSTQVEIAKGVKVNAAVINYAVYVNQVAPPANVPAIISRLITVDYEKLICEFAFPPGEFFTVPALPDIEAVNKLGGLNIAADRLAIIDGQGIYAFNLLEVFD</sequence>
<comment type="caution">
    <text evidence="7">The sequence shown here is derived from an EMBL/GenBank/DDBJ whole genome shotgun (WGS) entry which is preliminary data.</text>
</comment>
<organism evidence="7 8">
    <name type="scientific">Antrodiella citrinella</name>
    <dbReference type="NCBI Taxonomy" id="2447956"/>
    <lineage>
        <taxon>Eukaryota</taxon>
        <taxon>Fungi</taxon>
        <taxon>Dikarya</taxon>
        <taxon>Basidiomycota</taxon>
        <taxon>Agaricomycotina</taxon>
        <taxon>Agaricomycetes</taxon>
        <taxon>Polyporales</taxon>
        <taxon>Steccherinaceae</taxon>
        <taxon>Antrodiella</taxon>
    </lineage>
</organism>
<keyword evidence="4" id="KW-0378">Hydrolase</keyword>
<dbReference type="GO" id="GO:0008239">
    <property type="term" value="F:dipeptidyl-peptidase activity"/>
    <property type="evidence" value="ECO:0007669"/>
    <property type="project" value="TreeGrafter"/>
</dbReference>
<keyword evidence="8" id="KW-1185">Reference proteome</keyword>
<keyword evidence="2" id="KW-0645">Protease</keyword>
<name>A0A4S4MQ25_9APHY</name>
<dbReference type="OrthoDB" id="2130629at2759"/>
<dbReference type="GO" id="GO:0006508">
    <property type="term" value="P:proteolysis"/>
    <property type="evidence" value="ECO:0007669"/>
    <property type="project" value="UniProtKB-KW"/>
</dbReference>
<proteinExistence type="inferred from homology"/>
<dbReference type="InterPro" id="IPR008758">
    <property type="entry name" value="Peptidase_S28"/>
</dbReference>
<evidence type="ECO:0000313" key="7">
    <source>
        <dbReference type="EMBL" id="THH27368.1"/>
    </source>
</evidence>
<keyword evidence="5" id="KW-0325">Glycoprotein</keyword>
<evidence type="ECO:0000256" key="2">
    <source>
        <dbReference type="ARBA" id="ARBA00022670"/>
    </source>
</evidence>
<accession>A0A4S4MQ25</accession>
<dbReference type="AlphaFoldDB" id="A0A4S4MQ25"/>
<evidence type="ECO:0000256" key="4">
    <source>
        <dbReference type="ARBA" id="ARBA00022801"/>
    </source>
</evidence>
<evidence type="ECO:0008006" key="9">
    <source>
        <dbReference type="Google" id="ProtNLM"/>
    </source>
</evidence>
<dbReference type="GO" id="GO:0070008">
    <property type="term" value="F:serine-type exopeptidase activity"/>
    <property type="evidence" value="ECO:0007669"/>
    <property type="project" value="InterPro"/>
</dbReference>
<gene>
    <name evidence="7" type="ORF">EUX98_g6821</name>
</gene>
<evidence type="ECO:0000256" key="5">
    <source>
        <dbReference type="ARBA" id="ARBA00023180"/>
    </source>
</evidence>
<keyword evidence="3 6" id="KW-0732">Signal</keyword>